<name>A0ACB5QQX9_9BURK</name>
<evidence type="ECO:0000313" key="1">
    <source>
        <dbReference type="EMBL" id="GJH17368.1"/>
    </source>
</evidence>
<organism evidence="1 2">
    <name type="scientific">Caballeronia novacaledonica</name>
    <dbReference type="NCBI Taxonomy" id="1544861"/>
    <lineage>
        <taxon>Bacteria</taxon>
        <taxon>Pseudomonadati</taxon>
        <taxon>Pseudomonadota</taxon>
        <taxon>Betaproteobacteria</taxon>
        <taxon>Burkholderiales</taxon>
        <taxon>Burkholderiaceae</taxon>
        <taxon>Caballeronia</taxon>
    </lineage>
</organism>
<keyword evidence="2" id="KW-1185">Reference proteome</keyword>
<accession>A0ACB5QQX9</accession>
<evidence type="ECO:0000313" key="2">
    <source>
        <dbReference type="Proteomes" id="UP001055013"/>
    </source>
</evidence>
<sequence>MKPSPPAAGRTRRAPSRPDAPPATTPSLAFPDLDELAALRAWYEGLTARAAVHRYLGHVRADGQSSRALLSRIRRQLIAFARSRRRPELACLFDHPAVERTERSGFVVRALDVLRHAVAPEPQVTDDVDQWLSPRIVQALQAACIRTLADLTVRVPRRRLWWHAIAKLGRVGAREVEGFFEAHPALTAQARALVCQSTNLNVVPWETLNVPESLDGSHGRFRAPVRSCLLNAETDYEAVHAWLDLHEAPETARAYRKEAERLLLWAIVERQRPLSSLTTDDAVAYRTFLRHPTPRERWVGPARPRESVEWRPFVHGLSSESIAYALTVLRALFRWLVEQRYVLANPFAGLKVRGVGRSTHFDADHCLTQSQWEIARTVAGQLELVHGWSAAAAQRLRFILDFAFATGLRAHELVESKLGDVREDENGDVWLHVVGKGQKKAKVALPPLAVRALEKHLLERGLPVAQARWPRSVKLIGTLSAETSAENSAGITATRLRQVMSRFFAKVAKSVGDEDGVLADALRRVSPHWLRHAHATHALEDGVDLVCVRDNLRHASISTTSRYLHADDTRRALQVREAFRVPQAPQAETSQSQ</sequence>
<reference evidence="1" key="1">
    <citation type="submission" date="2021-09" db="EMBL/GenBank/DDBJ databases">
        <title>Isolation and characterization of 3-chlorobenzoate degrading bacteria from soils in Shizuoka.</title>
        <authorList>
            <person name="Ifat A."/>
            <person name="Ogawa N."/>
            <person name="Kimbara K."/>
            <person name="Moriuchi R."/>
            <person name="Dohra H."/>
            <person name="Shintani M."/>
        </authorList>
    </citation>
    <scope>NUCLEOTIDE SEQUENCE</scope>
    <source>
        <strain evidence="1">19CS2-2</strain>
    </source>
</reference>
<comment type="caution">
    <text evidence="1">The sequence shown here is derived from an EMBL/GenBank/DDBJ whole genome shotgun (WGS) entry which is preliminary data.</text>
</comment>
<dbReference type="EMBL" id="BPUR01000005">
    <property type="protein sequence ID" value="GJH17368.1"/>
    <property type="molecule type" value="Genomic_DNA"/>
</dbReference>
<protein>
    <submittedName>
        <fullName evidence="1">Tyrosine-type recombinase/integrase</fullName>
    </submittedName>
</protein>
<dbReference type="Proteomes" id="UP001055013">
    <property type="component" value="Unassembled WGS sequence"/>
</dbReference>
<gene>
    <name evidence="1" type="ORF">CBA19CS22_12520</name>
</gene>
<proteinExistence type="predicted"/>